<proteinExistence type="predicted"/>
<evidence type="ECO:0000259" key="1">
    <source>
        <dbReference type="PROSITE" id="PS51459"/>
    </source>
</evidence>
<gene>
    <name evidence="2" type="ORF">ACFQ33_12650</name>
</gene>
<evidence type="ECO:0000313" key="2">
    <source>
        <dbReference type="EMBL" id="MFD1328739.1"/>
    </source>
</evidence>
<protein>
    <submittedName>
        <fullName evidence="2">Type II toxin-antitoxin system death-on-curing family toxin</fullName>
    </submittedName>
</protein>
<dbReference type="InterPro" id="IPR006440">
    <property type="entry name" value="Doc"/>
</dbReference>
<dbReference type="RefSeq" id="WP_374838939.1">
    <property type="nucleotide sequence ID" value="NZ_JBHEEW010000008.1"/>
</dbReference>
<feature type="domain" description="Fido" evidence="1">
    <location>
        <begin position="4"/>
        <end position="141"/>
    </location>
</feature>
<dbReference type="InterPro" id="IPR003812">
    <property type="entry name" value="Fido"/>
</dbReference>
<dbReference type="PANTHER" id="PTHR39426:SF1">
    <property type="entry name" value="HOMOLOGY TO DEATH-ON-CURING PROTEIN OF PHAGE P1"/>
    <property type="match status" value="1"/>
</dbReference>
<dbReference type="EMBL" id="JBHTNF010000006">
    <property type="protein sequence ID" value="MFD1328739.1"/>
    <property type="molecule type" value="Genomic_DNA"/>
</dbReference>
<comment type="caution">
    <text evidence="2">The sequence shown here is derived from an EMBL/GenBank/DDBJ whole genome shotgun (WGS) entry which is preliminary data.</text>
</comment>
<dbReference type="Gene3D" id="1.20.120.1870">
    <property type="entry name" value="Fic/DOC protein, Fido domain"/>
    <property type="match status" value="1"/>
</dbReference>
<organism evidence="2 3">
    <name type="scientific">Mycoplana ramosa</name>
    <name type="common">Mycoplana bullata</name>
    <dbReference type="NCBI Taxonomy" id="40837"/>
    <lineage>
        <taxon>Bacteria</taxon>
        <taxon>Pseudomonadati</taxon>
        <taxon>Pseudomonadota</taxon>
        <taxon>Alphaproteobacteria</taxon>
        <taxon>Hyphomicrobiales</taxon>
        <taxon>Rhizobiaceae</taxon>
        <taxon>Mycoplana</taxon>
    </lineage>
</organism>
<dbReference type="Proteomes" id="UP001597173">
    <property type="component" value="Unassembled WGS sequence"/>
</dbReference>
<evidence type="ECO:0000313" key="3">
    <source>
        <dbReference type="Proteomes" id="UP001597173"/>
    </source>
</evidence>
<dbReference type="Pfam" id="PF02661">
    <property type="entry name" value="Fic"/>
    <property type="match status" value="1"/>
</dbReference>
<sequence length="245" mass="27338">MWIPNVDQIKSVHEELVVLFREDDDPISPPGIRSEDLLQSAASRPLTSLGGVDKYKNTLQKVAALFHSLTKNHAFHNGNKRTATVVLLTSLYRNDLRLKENVTDDVLFDFVLSVTSDKFPNEDNSFSVDEVVSEIAEWLRRHTQKLAGKSGSMKIVDFLAKCRSVGANVKKTKTGSYAVSTTFGNIRVSGSTPEMSGPVVRTYLKKLGLTASASGFDQREFEDGVSPEREQVRRYMVTLRRLAKT</sequence>
<dbReference type="PANTHER" id="PTHR39426">
    <property type="entry name" value="HOMOLOGY TO DEATH-ON-CURING PROTEIN OF PHAGE P1"/>
    <property type="match status" value="1"/>
</dbReference>
<name>A0ABW3YXR1_MYCRA</name>
<accession>A0ABW3YXR1</accession>
<keyword evidence="3" id="KW-1185">Reference proteome</keyword>
<dbReference type="InterPro" id="IPR053737">
    <property type="entry name" value="Type_II_TA_Toxin"/>
</dbReference>
<reference evidence="3" key="1">
    <citation type="journal article" date="2019" name="Int. J. Syst. Evol. Microbiol.">
        <title>The Global Catalogue of Microorganisms (GCM) 10K type strain sequencing project: providing services to taxonomists for standard genome sequencing and annotation.</title>
        <authorList>
            <consortium name="The Broad Institute Genomics Platform"/>
            <consortium name="The Broad Institute Genome Sequencing Center for Infectious Disease"/>
            <person name="Wu L."/>
            <person name="Ma J."/>
        </authorList>
    </citation>
    <scope>NUCLEOTIDE SEQUENCE [LARGE SCALE GENOMIC DNA]</scope>
    <source>
        <strain evidence="3">CCUG 55609</strain>
    </source>
</reference>
<dbReference type="PROSITE" id="PS51459">
    <property type="entry name" value="FIDO"/>
    <property type="match status" value="1"/>
</dbReference>